<dbReference type="AlphaFoldDB" id="A0ABD0KKD2"/>
<keyword evidence="3" id="KW-1185">Reference proteome</keyword>
<dbReference type="EMBL" id="JACVVK020000163">
    <property type="protein sequence ID" value="KAK7487561.1"/>
    <property type="molecule type" value="Genomic_DNA"/>
</dbReference>
<comment type="caution">
    <text evidence="2">The sequence shown here is derived from an EMBL/GenBank/DDBJ whole genome shotgun (WGS) entry which is preliminary data.</text>
</comment>
<accession>A0ABD0KKD2</accession>
<protein>
    <submittedName>
        <fullName evidence="2">Uncharacterized protein</fullName>
    </submittedName>
</protein>
<organism evidence="2 3">
    <name type="scientific">Batillaria attramentaria</name>
    <dbReference type="NCBI Taxonomy" id="370345"/>
    <lineage>
        <taxon>Eukaryota</taxon>
        <taxon>Metazoa</taxon>
        <taxon>Spiralia</taxon>
        <taxon>Lophotrochozoa</taxon>
        <taxon>Mollusca</taxon>
        <taxon>Gastropoda</taxon>
        <taxon>Caenogastropoda</taxon>
        <taxon>Sorbeoconcha</taxon>
        <taxon>Cerithioidea</taxon>
        <taxon>Batillariidae</taxon>
        <taxon>Batillaria</taxon>
    </lineage>
</organism>
<evidence type="ECO:0000313" key="2">
    <source>
        <dbReference type="EMBL" id="KAK7487561.1"/>
    </source>
</evidence>
<dbReference type="Proteomes" id="UP001519460">
    <property type="component" value="Unassembled WGS sequence"/>
</dbReference>
<reference evidence="2 3" key="1">
    <citation type="journal article" date="2023" name="Sci. Data">
        <title>Genome assembly of the Korean intertidal mud-creeper Batillaria attramentaria.</title>
        <authorList>
            <person name="Patra A.K."/>
            <person name="Ho P.T."/>
            <person name="Jun S."/>
            <person name="Lee S.J."/>
            <person name="Kim Y."/>
            <person name="Won Y.J."/>
        </authorList>
    </citation>
    <scope>NUCLEOTIDE SEQUENCE [LARGE SCALE GENOMIC DNA]</scope>
    <source>
        <strain evidence="2">Wonlab-2016</strain>
    </source>
</reference>
<feature type="region of interest" description="Disordered" evidence="1">
    <location>
        <begin position="1"/>
        <end position="22"/>
    </location>
</feature>
<gene>
    <name evidence="2" type="ORF">BaRGS_00021263</name>
</gene>
<evidence type="ECO:0000256" key="1">
    <source>
        <dbReference type="SAM" id="MobiDB-lite"/>
    </source>
</evidence>
<evidence type="ECO:0000313" key="3">
    <source>
        <dbReference type="Proteomes" id="UP001519460"/>
    </source>
</evidence>
<proteinExistence type="predicted"/>
<feature type="compositionally biased region" description="Polar residues" evidence="1">
    <location>
        <begin position="1"/>
        <end position="21"/>
    </location>
</feature>
<name>A0ABD0KKD2_9CAEN</name>
<sequence>MAVSGSRSTPLSYNHSTQQGAPHTAPLAAFDVDNDRHKGTPKRLMILKAINPMYSDLSTINFPSVRPPIATPVPCTFRDTNITGGLGILSQSFYQIILLAVKVSVGRAGEILCVQRAFDSRVALMIGKTSELRAEFDHNCSIASKII</sequence>